<protein>
    <submittedName>
        <fullName evidence="2">Uncharacterized protein</fullName>
    </submittedName>
</protein>
<accession>A0A6A7AWD7</accession>
<name>A0A6A7AWD7_9PLEO</name>
<feature type="transmembrane region" description="Helical" evidence="1">
    <location>
        <begin position="15"/>
        <end position="34"/>
    </location>
</feature>
<keyword evidence="1" id="KW-0472">Membrane</keyword>
<dbReference type="AlphaFoldDB" id="A0A6A7AWD7"/>
<evidence type="ECO:0000256" key="1">
    <source>
        <dbReference type="SAM" id="Phobius"/>
    </source>
</evidence>
<proteinExistence type="predicted"/>
<evidence type="ECO:0000313" key="3">
    <source>
        <dbReference type="Proteomes" id="UP000799423"/>
    </source>
</evidence>
<dbReference type="EMBL" id="MU006326">
    <property type="protein sequence ID" value="KAF2847413.1"/>
    <property type="molecule type" value="Genomic_DNA"/>
</dbReference>
<gene>
    <name evidence="2" type="ORF">T440DRAFT_196939</name>
</gene>
<sequence>MGEDVGSGNDPGGQLYLAAAPCGSGLLLLWLRFVSIFHTSGRRSASKLVGWY</sequence>
<evidence type="ECO:0000313" key="2">
    <source>
        <dbReference type="EMBL" id="KAF2847413.1"/>
    </source>
</evidence>
<reference evidence="2" key="1">
    <citation type="submission" date="2020-01" db="EMBL/GenBank/DDBJ databases">
        <authorList>
            <consortium name="DOE Joint Genome Institute"/>
            <person name="Haridas S."/>
            <person name="Albert R."/>
            <person name="Binder M."/>
            <person name="Bloem J."/>
            <person name="Labutti K."/>
            <person name="Salamov A."/>
            <person name="Andreopoulos B."/>
            <person name="Baker S.E."/>
            <person name="Barry K."/>
            <person name="Bills G."/>
            <person name="Bluhm B.H."/>
            <person name="Cannon C."/>
            <person name="Castanera R."/>
            <person name="Culley D.E."/>
            <person name="Daum C."/>
            <person name="Ezra D."/>
            <person name="Gonzalez J.B."/>
            <person name="Henrissat B."/>
            <person name="Kuo A."/>
            <person name="Liang C."/>
            <person name="Lipzen A."/>
            <person name="Lutzoni F."/>
            <person name="Magnuson J."/>
            <person name="Mondo S."/>
            <person name="Nolan M."/>
            <person name="Ohm R."/>
            <person name="Pangilinan J."/>
            <person name="Park H.-J."/>
            <person name="Ramirez L."/>
            <person name="Alfaro M."/>
            <person name="Sun H."/>
            <person name="Tritt A."/>
            <person name="Yoshinaga Y."/>
            <person name="Zwiers L.-H."/>
            <person name="Turgeon B.G."/>
            <person name="Goodwin S.B."/>
            <person name="Spatafora J.W."/>
            <person name="Crous P.W."/>
            <person name="Grigoriev I.V."/>
        </authorList>
    </citation>
    <scope>NUCLEOTIDE SEQUENCE</scope>
    <source>
        <strain evidence="2">IPT5</strain>
    </source>
</reference>
<keyword evidence="3" id="KW-1185">Reference proteome</keyword>
<dbReference type="Proteomes" id="UP000799423">
    <property type="component" value="Unassembled WGS sequence"/>
</dbReference>
<organism evidence="2 3">
    <name type="scientific">Plenodomus tracheiphilus IPT5</name>
    <dbReference type="NCBI Taxonomy" id="1408161"/>
    <lineage>
        <taxon>Eukaryota</taxon>
        <taxon>Fungi</taxon>
        <taxon>Dikarya</taxon>
        <taxon>Ascomycota</taxon>
        <taxon>Pezizomycotina</taxon>
        <taxon>Dothideomycetes</taxon>
        <taxon>Pleosporomycetidae</taxon>
        <taxon>Pleosporales</taxon>
        <taxon>Pleosporineae</taxon>
        <taxon>Leptosphaeriaceae</taxon>
        <taxon>Plenodomus</taxon>
    </lineage>
</organism>
<keyword evidence="1" id="KW-0812">Transmembrane</keyword>
<keyword evidence="1" id="KW-1133">Transmembrane helix</keyword>